<keyword evidence="3 6" id="KW-0812">Transmembrane</keyword>
<dbReference type="Pfam" id="PF03899">
    <property type="entry name" value="ATP-synt_I"/>
    <property type="match status" value="1"/>
</dbReference>
<sequence length="137" mass="15326">MGKRRQKQGIHSQVTRKKIFRIFLIQAAIAVFISGGLLLIDLVTAYSVLLGAALYLIPNLYFANRALKSKSDHSPNTALVELYASEIWKMGISIVAFAAVFILVKPLSPFSLFVTFILMQISGWIAQVKLNNRFLKL</sequence>
<dbReference type="AlphaFoldDB" id="A0A8J7FJ79"/>
<gene>
    <name evidence="7" type="ORF">IOQ59_16400</name>
</gene>
<evidence type="ECO:0000313" key="7">
    <source>
        <dbReference type="EMBL" id="MBE9398843.1"/>
    </source>
</evidence>
<organism evidence="7 8">
    <name type="scientific">Pontibacterium sinense</name>
    <dbReference type="NCBI Taxonomy" id="2781979"/>
    <lineage>
        <taxon>Bacteria</taxon>
        <taxon>Pseudomonadati</taxon>
        <taxon>Pseudomonadota</taxon>
        <taxon>Gammaproteobacteria</taxon>
        <taxon>Oceanospirillales</taxon>
        <taxon>Oceanospirillaceae</taxon>
        <taxon>Pontibacterium</taxon>
    </lineage>
</organism>
<keyword evidence="8" id="KW-1185">Reference proteome</keyword>
<reference evidence="7" key="1">
    <citation type="submission" date="2020-10" db="EMBL/GenBank/DDBJ databases">
        <title>Bacterium isolated from coastal waters sediment.</title>
        <authorList>
            <person name="Chen R.-J."/>
            <person name="Lu D.-C."/>
            <person name="Zhu K.-L."/>
            <person name="Du Z.-J."/>
        </authorList>
    </citation>
    <scope>NUCLEOTIDE SEQUENCE</scope>
    <source>
        <strain evidence="7">N1Y112</strain>
    </source>
</reference>
<dbReference type="EMBL" id="JADEYS010000019">
    <property type="protein sequence ID" value="MBE9398843.1"/>
    <property type="molecule type" value="Genomic_DNA"/>
</dbReference>
<evidence type="ECO:0000256" key="3">
    <source>
        <dbReference type="ARBA" id="ARBA00022692"/>
    </source>
</evidence>
<feature type="transmembrane region" description="Helical" evidence="6">
    <location>
        <begin position="20"/>
        <end position="40"/>
    </location>
</feature>
<evidence type="ECO:0000256" key="5">
    <source>
        <dbReference type="ARBA" id="ARBA00023136"/>
    </source>
</evidence>
<feature type="transmembrane region" description="Helical" evidence="6">
    <location>
        <begin position="87"/>
        <end position="104"/>
    </location>
</feature>
<dbReference type="RefSeq" id="WP_193954540.1">
    <property type="nucleotide sequence ID" value="NZ_JADEYS010000019.1"/>
</dbReference>
<keyword evidence="5 6" id="KW-0472">Membrane</keyword>
<evidence type="ECO:0000256" key="1">
    <source>
        <dbReference type="ARBA" id="ARBA00004651"/>
    </source>
</evidence>
<name>A0A8J7FJ79_9GAMM</name>
<evidence type="ECO:0000256" key="4">
    <source>
        <dbReference type="ARBA" id="ARBA00022989"/>
    </source>
</evidence>
<feature type="transmembrane region" description="Helical" evidence="6">
    <location>
        <begin position="46"/>
        <end position="67"/>
    </location>
</feature>
<feature type="transmembrane region" description="Helical" evidence="6">
    <location>
        <begin position="110"/>
        <end position="128"/>
    </location>
</feature>
<dbReference type="GO" id="GO:0005886">
    <property type="term" value="C:plasma membrane"/>
    <property type="evidence" value="ECO:0007669"/>
    <property type="project" value="UniProtKB-SubCell"/>
</dbReference>
<proteinExistence type="predicted"/>
<dbReference type="InterPro" id="IPR005598">
    <property type="entry name" value="ATP_synth_I"/>
</dbReference>
<keyword evidence="2" id="KW-1003">Cell membrane</keyword>
<dbReference type="Proteomes" id="UP000640333">
    <property type="component" value="Unassembled WGS sequence"/>
</dbReference>
<evidence type="ECO:0000256" key="6">
    <source>
        <dbReference type="SAM" id="Phobius"/>
    </source>
</evidence>
<protein>
    <submittedName>
        <fullName evidence="7">ATP synthase subunit I</fullName>
    </submittedName>
</protein>
<evidence type="ECO:0000256" key="2">
    <source>
        <dbReference type="ARBA" id="ARBA00022475"/>
    </source>
</evidence>
<comment type="caution">
    <text evidence="7">The sequence shown here is derived from an EMBL/GenBank/DDBJ whole genome shotgun (WGS) entry which is preliminary data.</text>
</comment>
<accession>A0A8J7FJ79</accession>
<evidence type="ECO:0000313" key="8">
    <source>
        <dbReference type="Proteomes" id="UP000640333"/>
    </source>
</evidence>
<comment type="subcellular location">
    <subcellularLocation>
        <location evidence="1">Cell membrane</location>
        <topology evidence="1">Multi-pass membrane protein</topology>
    </subcellularLocation>
</comment>
<keyword evidence="4 6" id="KW-1133">Transmembrane helix</keyword>